<keyword evidence="6 10" id="KW-0106">Calcium</keyword>
<comment type="catalytic activity">
    <reaction evidence="1">
        <text>2 a phenolic donor + H2O2 = 2 a phenolic radical donor + 2 H2O</text>
        <dbReference type="Rhea" id="RHEA:56136"/>
        <dbReference type="ChEBI" id="CHEBI:15377"/>
        <dbReference type="ChEBI" id="CHEBI:16240"/>
        <dbReference type="ChEBI" id="CHEBI:139520"/>
        <dbReference type="ChEBI" id="CHEBI:139521"/>
        <dbReference type="EC" id="1.11.1.7"/>
    </reaction>
</comment>
<keyword evidence="5 10" id="KW-0479">Metal-binding</keyword>
<dbReference type="PROSITE" id="PS50873">
    <property type="entry name" value="PEROXIDASE_4"/>
    <property type="match status" value="1"/>
</dbReference>
<feature type="domain" description="Plant heme peroxidase family profile" evidence="13">
    <location>
        <begin position="1"/>
        <end position="138"/>
    </location>
</feature>
<feature type="binding site" evidence="10">
    <location>
        <position position="66"/>
    </location>
    <ligand>
        <name>Ca(2+)</name>
        <dbReference type="ChEBI" id="CHEBI:29108"/>
        <label>2</label>
    </ligand>
</feature>
<evidence type="ECO:0000256" key="8">
    <source>
        <dbReference type="ARBA" id="ARBA00023004"/>
    </source>
</evidence>
<dbReference type="Gene3D" id="1.10.420.10">
    <property type="entry name" value="Peroxidase, domain 2"/>
    <property type="match status" value="1"/>
</dbReference>
<comment type="similarity">
    <text evidence="12">Belongs to the peroxidase family.</text>
</comment>
<dbReference type="EC" id="1.11.1.7" evidence="2"/>
<evidence type="ECO:0000256" key="3">
    <source>
        <dbReference type="ARBA" id="ARBA00022559"/>
    </source>
</evidence>
<dbReference type="Gene3D" id="1.10.520.10">
    <property type="match status" value="1"/>
</dbReference>
<evidence type="ECO:0000256" key="7">
    <source>
        <dbReference type="ARBA" id="ARBA00023002"/>
    </source>
</evidence>
<evidence type="ECO:0000256" key="5">
    <source>
        <dbReference type="ARBA" id="ARBA00022723"/>
    </source>
</evidence>
<evidence type="ECO:0000259" key="13">
    <source>
        <dbReference type="PROSITE" id="PS50873"/>
    </source>
</evidence>
<feature type="binding site" evidence="10">
    <location>
        <position position="7"/>
    </location>
    <ligand>
        <name>Ca(2+)</name>
        <dbReference type="ChEBI" id="CHEBI:29108"/>
        <label>2</label>
    </ligand>
</feature>
<dbReference type="PANTHER" id="PTHR31517:SF48">
    <property type="entry name" value="PEROXIDASE 16-RELATED"/>
    <property type="match status" value="1"/>
</dbReference>
<organism evidence="14 15">
    <name type="scientific">Dorcoceras hygrometricum</name>
    <dbReference type="NCBI Taxonomy" id="472368"/>
    <lineage>
        <taxon>Eukaryota</taxon>
        <taxon>Viridiplantae</taxon>
        <taxon>Streptophyta</taxon>
        <taxon>Embryophyta</taxon>
        <taxon>Tracheophyta</taxon>
        <taxon>Spermatophyta</taxon>
        <taxon>Magnoliopsida</taxon>
        <taxon>eudicotyledons</taxon>
        <taxon>Gunneridae</taxon>
        <taxon>Pentapetalae</taxon>
        <taxon>asterids</taxon>
        <taxon>lamiids</taxon>
        <taxon>Lamiales</taxon>
        <taxon>Gesneriaceae</taxon>
        <taxon>Didymocarpoideae</taxon>
        <taxon>Trichosporeae</taxon>
        <taxon>Loxocarpinae</taxon>
        <taxon>Dorcoceras</taxon>
    </lineage>
</organism>
<protein>
    <recommendedName>
        <fullName evidence="2">peroxidase</fullName>
        <ecNumber evidence="2">1.11.1.7</ecNumber>
    </recommendedName>
</protein>
<feature type="binding site" description="axial binding residue" evidence="10">
    <location>
        <position position="6"/>
    </location>
    <ligand>
        <name>heme b</name>
        <dbReference type="ChEBI" id="CHEBI:60344"/>
    </ligand>
    <ligandPart>
        <name>Fe</name>
        <dbReference type="ChEBI" id="CHEBI:18248"/>
    </ligandPart>
</feature>
<evidence type="ECO:0000256" key="11">
    <source>
        <dbReference type="PIRSR" id="PIRSR600823-5"/>
    </source>
</evidence>
<keyword evidence="15" id="KW-1185">Reference proteome</keyword>
<feature type="disulfide bond" evidence="11">
    <location>
        <begin position="13"/>
        <end position="45"/>
    </location>
</feature>
<dbReference type="InterPro" id="IPR002016">
    <property type="entry name" value="Haem_peroxidase"/>
</dbReference>
<dbReference type="PANTHER" id="PTHR31517">
    <property type="match status" value="1"/>
</dbReference>
<evidence type="ECO:0000313" key="15">
    <source>
        <dbReference type="Proteomes" id="UP000250235"/>
    </source>
</evidence>
<evidence type="ECO:0000256" key="9">
    <source>
        <dbReference type="ARBA" id="ARBA00023157"/>
    </source>
</evidence>
<dbReference type="PRINTS" id="PR00461">
    <property type="entry name" value="PLPEROXIDASE"/>
</dbReference>
<proteinExistence type="inferred from homology"/>
<accession>A0A2Z6ZZE8</accession>
<dbReference type="GO" id="GO:0140825">
    <property type="term" value="F:lactoperoxidase activity"/>
    <property type="evidence" value="ECO:0007669"/>
    <property type="project" value="UniProtKB-EC"/>
</dbReference>
<dbReference type="GO" id="GO:0046872">
    <property type="term" value="F:metal ion binding"/>
    <property type="evidence" value="ECO:0007669"/>
    <property type="project" value="UniProtKB-KW"/>
</dbReference>
<reference evidence="14 15" key="1">
    <citation type="journal article" date="2015" name="Proc. Natl. Acad. Sci. U.S.A.">
        <title>The resurrection genome of Boea hygrometrica: A blueprint for survival of dehydration.</title>
        <authorList>
            <person name="Xiao L."/>
            <person name="Yang G."/>
            <person name="Zhang L."/>
            <person name="Yang X."/>
            <person name="Zhao S."/>
            <person name="Ji Z."/>
            <person name="Zhou Q."/>
            <person name="Hu M."/>
            <person name="Wang Y."/>
            <person name="Chen M."/>
            <person name="Xu Y."/>
            <person name="Jin H."/>
            <person name="Xiao X."/>
            <person name="Hu G."/>
            <person name="Bao F."/>
            <person name="Hu Y."/>
            <person name="Wan P."/>
            <person name="Li L."/>
            <person name="Deng X."/>
            <person name="Kuang T."/>
            <person name="Xiang C."/>
            <person name="Zhu J.K."/>
            <person name="Oliver M.J."/>
            <person name="He Y."/>
        </authorList>
    </citation>
    <scope>NUCLEOTIDE SEQUENCE [LARGE SCALE GENOMIC DNA]</scope>
    <source>
        <strain evidence="15">cv. XS01</strain>
    </source>
</reference>
<comment type="cofactor">
    <cofactor evidence="10">
        <name>heme b</name>
        <dbReference type="ChEBI" id="CHEBI:60344"/>
    </cofactor>
    <text evidence="10">Binds 1 heme b (iron(II)-protoporphyrin IX) group per subunit.</text>
</comment>
<feature type="binding site" evidence="10">
    <location>
        <position position="61"/>
    </location>
    <ligand>
        <name>Ca(2+)</name>
        <dbReference type="ChEBI" id="CHEBI:29108"/>
        <label>2</label>
    </ligand>
</feature>
<dbReference type="FunFam" id="1.10.420.10:FF:000001">
    <property type="entry name" value="Peroxidase"/>
    <property type="match status" value="1"/>
</dbReference>
<gene>
    <name evidence="14" type="ORF">F511_44126</name>
</gene>
<evidence type="ECO:0000256" key="2">
    <source>
        <dbReference type="ARBA" id="ARBA00012313"/>
    </source>
</evidence>
<evidence type="ECO:0000256" key="1">
    <source>
        <dbReference type="ARBA" id="ARBA00000189"/>
    </source>
</evidence>
<name>A0A2Z6ZZE8_9LAMI</name>
<keyword evidence="4" id="KW-0349">Heme</keyword>
<dbReference type="Proteomes" id="UP000250235">
    <property type="component" value="Unassembled WGS sequence"/>
</dbReference>
<evidence type="ECO:0000256" key="10">
    <source>
        <dbReference type="PIRSR" id="PIRSR600823-3"/>
    </source>
</evidence>
<evidence type="ECO:0000256" key="4">
    <source>
        <dbReference type="ARBA" id="ARBA00022617"/>
    </source>
</evidence>
<feature type="binding site" evidence="10">
    <location>
        <position position="58"/>
    </location>
    <ligand>
        <name>Ca(2+)</name>
        <dbReference type="ChEBI" id="CHEBI:29108"/>
        <label>2</label>
    </ligand>
</feature>
<evidence type="ECO:0000313" key="14">
    <source>
        <dbReference type="EMBL" id="KZV14233.1"/>
    </source>
</evidence>
<dbReference type="OrthoDB" id="2113341at2759"/>
<comment type="cofactor">
    <cofactor evidence="10">
        <name>Ca(2+)</name>
        <dbReference type="ChEBI" id="CHEBI:29108"/>
    </cofactor>
    <text evidence="10">Binds 2 calcium ions per subunit.</text>
</comment>
<dbReference type="InterPro" id="IPR000823">
    <property type="entry name" value="Peroxidase_pln"/>
</dbReference>
<dbReference type="AlphaFoldDB" id="A0A2Z6ZZE8"/>
<keyword evidence="3 14" id="KW-0575">Peroxidase</keyword>
<keyword evidence="8 10" id="KW-0408">Iron</keyword>
<dbReference type="GO" id="GO:0006979">
    <property type="term" value="P:response to oxidative stress"/>
    <property type="evidence" value="ECO:0007669"/>
    <property type="project" value="InterPro"/>
</dbReference>
<dbReference type="EMBL" id="KV021262">
    <property type="protein sequence ID" value="KZV14233.1"/>
    <property type="molecule type" value="Genomic_DNA"/>
</dbReference>
<feature type="non-terminal residue" evidence="14">
    <location>
        <position position="1"/>
    </location>
</feature>
<sequence>LKTGAHTIGSSHCGRFSHRIHNFSRSSRIDPTLNPAYAMELRQMCPENVDPRIAINMDPATFDTFDNAYYKNLIEGKGMFTSDQQLLTDARSRATVNLFASNNAAFGNAFAQAMIKLGRVGVLTGNKGEIRVDCSRPN</sequence>
<evidence type="ECO:0000256" key="6">
    <source>
        <dbReference type="ARBA" id="ARBA00022837"/>
    </source>
</evidence>
<dbReference type="GO" id="GO:0020037">
    <property type="term" value="F:heme binding"/>
    <property type="evidence" value="ECO:0007669"/>
    <property type="project" value="InterPro"/>
</dbReference>
<keyword evidence="7" id="KW-0560">Oxidoreductase</keyword>
<evidence type="ECO:0000256" key="12">
    <source>
        <dbReference type="RuleBase" id="RU004241"/>
    </source>
</evidence>
<dbReference type="SUPFAM" id="SSF48113">
    <property type="entry name" value="Heme-dependent peroxidases"/>
    <property type="match status" value="1"/>
</dbReference>
<dbReference type="InterPro" id="IPR010255">
    <property type="entry name" value="Haem_peroxidase_sf"/>
</dbReference>
<keyword evidence="9 11" id="KW-1015">Disulfide bond</keyword>
<dbReference type="Pfam" id="PF00141">
    <property type="entry name" value="peroxidase"/>
    <property type="match status" value="1"/>
</dbReference>